<comment type="caution">
    <text evidence="1">The sequence shown here is derived from an EMBL/GenBank/DDBJ whole genome shotgun (WGS) entry which is preliminary data.</text>
</comment>
<dbReference type="EMBL" id="CM047587">
    <property type="protein sequence ID" value="KAI9908424.1"/>
    <property type="molecule type" value="Genomic_DNA"/>
</dbReference>
<reference evidence="1 2" key="1">
    <citation type="journal article" date="2022" name="bioRxiv">
        <title>The genome of the oomycete Peronosclerospora sorghi, a cosmopolitan pathogen of maize and sorghum, is inflated with dispersed pseudogenes.</title>
        <authorList>
            <person name="Fletcher K."/>
            <person name="Martin F."/>
            <person name="Isakeit T."/>
            <person name="Cavanaugh K."/>
            <person name="Magill C."/>
            <person name="Michelmore R."/>
        </authorList>
    </citation>
    <scope>NUCLEOTIDE SEQUENCE [LARGE SCALE GENOMIC DNA]</scope>
    <source>
        <strain evidence="1">P6</strain>
    </source>
</reference>
<evidence type="ECO:0000313" key="2">
    <source>
        <dbReference type="Proteomes" id="UP001163321"/>
    </source>
</evidence>
<accession>A0ACC0VPM4</accession>
<keyword evidence="2" id="KW-1185">Reference proteome</keyword>
<gene>
    <name evidence="1" type="ORF">PsorP6_004074</name>
</gene>
<evidence type="ECO:0000313" key="1">
    <source>
        <dbReference type="EMBL" id="KAI9908424.1"/>
    </source>
</evidence>
<dbReference type="Proteomes" id="UP001163321">
    <property type="component" value="Chromosome 8"/>
</dbReference>
<organism evidence="1 2">
    <name type="scientific">Peronosclerospora sorghi</name>
    <dbReference type="NCBI Taxonomy" id="230839"/>
    <lineage>
        <taxon>Eukaryota</taxon>
        <taxon>Sar</taxon>
        <taxon>Stramenopiles</taxon>
        <taxon>Oomycota</taxon>
        <taxon>Peronosporomycetes</taxon>
        <taxon>Peronosporales</taxon>
        <taxon>Peronosporaceae</taxon>
        <taxon>Peronosclerospora</taxon>
    </lineage>
</organism>
<proteinExistence type="predicted"/>
<protein>
    <submittedName>
        <fullName evidence="1">Uncharacterized protein</fullName>
    </submittedName>
</protein>
<sequence length="99" mass="11242">MTFTSIATSFCASPDSSGEIKEGGDRLNESSSDDKTLQLRVDHERQFGVYGTLKKQLKDMNSTSGLFPEHQLKQFEDFTRRGNKKKVGEFNFMSCSFRC</sequence>
<name>A0ACC0VPM4_9STRA</name>